<dbReference type="Proteomes" id="UP000053890">
    <property type="component" value="Unassembled WGS sequence"/>
</dbReference>
<name>A0A0P9EZW6_RHOGW</name>
<gene>
    <name evidence="1" type="ORF">RHOBADRAFT_46359</name>
</gene>
<proteinExistence type="predicted"/>
<evidence type="ECO:0000313" key="2">
    <source>
        <dbReference type="Proteomes" id="UP000053890"/>
    </source>
</evidence>
<evidence type="ECO:0000313" key="1">
    <source>
        <dbReference type="EMBL" id="KPV72764.1"/>
    </source>
</evidence>
<dbReference type="GeneID" id="28975224"/>
<sequence>MDANLQHDQHSYATATAAIDAAAQAWVTWRLEQKIGATAVTRRDAEFWVKGMQTALPGGWWLLWPKREQDNFLGDMARLVFHYQSNPMRRTTLPSYGDASSHTLSGMQKSYARVVYLAKQISHWIPGFSSVLVGVDGLGGAVRGRPLLQEADFNQQPDNQKAAVTGQLQRVRDGLHDDAFDAHQKAMLGRLRSHNNTHLLSLVQMIERVNEGGATVDAAAALLDMHSLAHRSTGRVELSPRQQVRYGRRFAGI</sequence>
<accession>A0A0P9EZW6</accession>
<dbReference type="RefSeq" id="XP_018268813.1">
    <property type="nucleotide sequence ID" value="XM_018414776.1"/>
</dbReference>
<protein>
    <submittedName>
        <fullName evidence="1">Uncharacterized protein</fullName>
    </submittedName>
</protein>
<dbReference type="AlphaFoldDB" id="A0A0P9EZW6"/>
<reference evidence="1 2" key="1">
    <citation type="journal article" date="2015" name="Front. Microbiol.">
        <title>Genome sequence of the plant growth promoting endophytic yeast Rhodotorula graminis WP1.</title>
        <authorList>
            <person name="Firrincieli A."/>
            <person name="Otillar R."/>
            <person name="Salamov A."/>
            <person name="Schmutz J."/>
            <person name="Khan Z."/>
            <person name="Redman R.S."/>
            <person name="Fleck N.D."/>
            <person name="Lindquist E."/>
            <person name="Grigoriev I.V."/>
            <person name="Doty S.L."/>
        </authorList>
    </citation>
    <scope>NUCLEOTIDE SEQUENCE [LARGE SCALE GENOMIC DNA]</scope>
    <source>
        <strain evidence="1 2">WP1</strain>
    </source>
</reference>
<dbReference type="EMBL" id="KQ474085">
    <property type="protein sequence ID" value="KPV72764.1"/>
    <property type="molecule type" value="Genomic_DNA"/>
</dbReference>
<organism evidence="1 2">
    <name type="scientific">Rhodotorula graminis (strain WP1)</name>
    <dbReference type="NCBI Taxonomy" id="578459"/>
    <lineage>
        <taxon>Eukaryota</taxon>
        <taxon>Fungi</taxon>
        <taxon>Dikarya</taxon>
        <taxon>Basidiomycota</taxon>
        <taxon>Pucciniomycotina</taxon>
        <taxon>Microbotryomycetes</taxon>
        <taxon>Sporidiobolales</taxon>
        <taxon>Sporidiobolaceae</taxon>
        <taxon>Rhodotorula</taxon>
    </lineage>
</organism>
<keyword evidence="2" id="KW-1185">Reference proteome</keyword>